<dbReference type="InterPro" id="IPR050957">
    <property type="entry name" value="BMP_lipoprotein"/>
</dbReference>
<feature type="chain" id="PRO_5038748327" evidence="7">
    <location>
        <begin position="27"/>
        <end position="347"/>
    </location>
</feature>
<protein>
    <submittedName>
        <fullName evidence="9">Membrane protein</fullName>
    </submittedName>
</protein>
<keyword evidence="3" id="KW-1003">Cell membrane</keyword>
<reference evidence="9 10" key="1">
    <citation type="submission" date="2014-07" db="EMBL/GenBank/DDBJ databases">
        <title>Draft genome of Clostridium celerecrescens 152B isolated from sediments associated with methane hydrate from Krishna Godavari basin.</title>
        <authorList>
            <person name="Honkalas V.S."/>
            <person name="Dabir A.P."/>
            <person name="Arora P."/>
            <person name="Dhakephalkar P.K."/>
        </authorList>
    </citation>
    <scope>NUCLEOTIDE SEQUENCE [LARGE SCALE GENOMIC DNA]</scope>
    <source>
        <strain evidence="9 10">152B</strain>
    </source>
</reference>
<keyword evidence="10" id="KW-1185">Reference proteome</keyword>
<dbReference type="GO" id="GO:0005886">
    <property type="term" value="C:plasma membrane"/>
    <property type="evidence" value="ECO:0007669"/>
    <property type="project" value="UniProtKB-SubCell"/>
</dbReference>
<evidence type="ECO:0000256" key="3">
    <source>
        <dbReference type="ARBA" id="ARBA00022475"/>
    </source>
</evidence>
<dbReference type="STRING" id="29354.IO98_09840"/>
<dbReference type="AlphaFoldDB" id="A0A084JMR9"/>
<evidence type="ECO:0000256" key="4">
    <source>
        <dbReference type="ARBA" id="ARBA00022729"/>
    </source>
</evidence>
<sequence>MKKRFGALLMAAVTAAALVLSGCSTGGKTEGAAETKAQAGGKSAADYKIVLILPGPINDQSWNATNYAGLTACNEKLGTKMEYVENVQASDYESTFREYAERGYDLIMAAGSQFDEAVAAVAPNYKDTTFCAVNGSKCDGVNVAPIFPKEYEASYIASILAGNVTKNGNFATIGGFPNEPMEHLMDVYEKNSVKIAESRGITGAKATRAYANSWNDVALGKQMAEQMIDNGADTMFVYANEVGLGSIEAAKAKGAKFIGFSSDQTTIDPNTVVASVNFDFKNFYIWALGLYMDGKLSGNMVHEAGINEDIFVPVYTDNISQEVKDAVDQGIKDFKDGKVDLQAMFEK</sequence>
<organism evidence="9 10">
    <name type="scientific">Lacrimispora celerecrescens</name>
    <dbReference type="NCBI Taxonomy" id="29354"/>
    <lineage>
        <taxon>Bacteria</taxon>
        <taxon>Bacillati</taxon>
        <taxon>Bacillota</taxon>
        <taxon>Clostridia</taxon>
        <taxon>Lachnospirales</taxon>
        <taxon>Lachnospiraceae</taxon>
        <taxon>Lacrimispora</taxon>
    </lineage>
</organism>
<evidence type="ECO:0000256" key="1">
    <source>
        <dbReference type="ARBA" id="ARBA00004193"/>
    </source>
</evidence>
<comment type="caution">
    <text evidence="9">The sequence shown here is derived from an EMBL/GenBank/DDBJ whole genome shotgun (WGS) entry which is preliminary data.</text>
</comment>
<dbReference type="CDD" id="cd06304">
    <property type="entry name" value="PBP1_BmpA_Med_PnrA-like"/>
    <property type="match status" value="1"/>
</dbReference>
<keyword evidence="5" id="KW-0472">Membrane</keyword>
<evidence type="ECO:0000259" key="8">
    <source>
        <dbReference type="Pfam" id="PF02608"/>
    </source>
</evidence>
<evidence type="ECO:0000256" key="2">
    <source>
        <dbReference type="ARBA" id="ARBA00008610"/>
    </source>
</evidence>
<feature type="domain" description="ABC transporter substrate-binding protein PnrA-like" evidence="8">
    <location>
        <begin position="48"/>
        <end position="329"/>
    </location>
</feature>
<dbReference type="Proteomes" id="UP000028525">
    <property type="component" value="Unassembled WGS sequence"/>
</dbReference>
<dbReference type="InterPro" id="IPR003760">
    <property type="entry name" value="PnrA-like"/>
</dbReference>
<comment type="subcellular location">
    <subcellularLocation>
        <location evidence="1">Cell membrane</location>
        <topology evidence="1">Lipid-anchor</topology>
    </subcellularLocation>
</comment>
<evidence type="ECO:0000256" key="5">
    <source>
        <dbReference type="ARBA" id="ARBA00023136"/>
    </source>
</evidence>
<evidence type="ECO:0000313" key="10">
    <source>
        <dbReference type="Proteomes" id="UP000028525"/>
    </source>
</evidence>
<evidence type="ECO:0000256" key="7">
    <source>
        <dbReference type="SAM" id="SignalP"/>
    </source>
</evidence>
<comment type="similarity">
    <text evidence="2">Belongs to the BMP lipoprotein family.</text>
</comment>
<evidence type="ECO:0000256" key="6">
    <source>
        <dbReference type="ARBA" id="ARBA00023288"/>
    </source>
</evidence>
<dbReference type="PANTHER" id="PTHR34296:SF2">
    <property type="entry name" value="ABC TRANSPORTER GUANOSINE-BINDING PROTEIN NUPN"/>
    <property type="match status" value="1"/>
</dbReference>
<name>A0A084JMR9_9FIRM</name>
<dbReference type="EMBL" id="JPME01000012">
    <property type="protein sequence ID" value="KEZ90253.1"/>
    <property type="molecule type" value="Genomic_DNA"/>
</dbReference>
<dbReference type="Pfam" id="PF02608">
    <property type="entry name" value="Bmp"/>
    <property type="match status" value="1"/>
</dbReference>
<keyword evidence="6" id="KW-0449">Lipoprotein</keyword>
<dbReference type="PANTHER" id="PTHR34296">
    <property type="entry name" value="TRANSCRIPTIONAL ACTIVATOR PROTEIN MED"/>
    <property type="match status" value="1"/>
</dbReference>
<gene>
    <name evidence="9" type="ORF">IO98_09840</name>
</gene>
<accession>A0A084JMR9</accession>
<dbReference type="Gene3D" id="3.40.50.2300">
    <property type="match status" value="2"/>
</dbReference>
<dbReference type="InterPro" id="IPR028082">
    <property type="entry name" value="Peripla_BP_I"/>
</dbReference>
<dbReference type="SUPFAM" id="SSF53822">
    <property type="entry name" value="Periplasmic binding protein-like I"/>
    <property type="match status" value="1"/>
</dbReference>
<dbReference type="RefSeq" id="WP_038280562.1">
    <property type="nucleotide sequence ID" value="NZ_JPME01000012.1"/>
</dbReference>
<dbReference type="PROSITE" id="PS51257">
    <property type="entry name" value="PROKAR_LIPOPROTEIN"/>
    <property type="match status" value="1"/>
</dbReference>
<keyword evidence="4 7" id="KW-0732">Signal</keyword>
<dbReference type="OrthoDB" id="9769871at2"/>
<feature type="signal peptide" evidence="7">
    <location>
        <begin position="1"/>
        <end position="26"/>
    </location>
</feature>
<proteinExistence type="inferred from homology"/>
<evidence type="ECO:0000313" key="9">
    <source>
        <dbReference type="EMBL" id="KEZ90253.1"/>
    </source>
</evidence>